<reference evidence="3" key="1">
    <citation type="journal article" date="2018" name="Nat. Commun.">
        <title>Diversity and evolution of the emerging Pandoraviridae family.</title>
        <authorList>
            <person name="Legendre M."/>
            <person name="Fabre E."/>
            <person name="Poirot O."/>
            <person name="Jeudy S."/>
            <person name="Lartigue A."/>
            <person name="Alempic J.M."/>
            <person name="Beucher L."/>
            <person name="Philippe N."/>
            <person name="Bertaux L."/>
            <person name="Christo-Foroux E."/>
            <person name="Labadie K."/>
            <person name="Coute Y."/>
            <person name="Abergel C."/>
            <person name="Claverie J.M."/>
        </authorList>
    </citation>
    <scope>NUCLEOTIDE SEQUENCE [LARGE SCALE GENOMIC DNA]</scope>
    <source>
        <strain evidence="3">Quercus</strain>
    </source>
</reference>
<evidence type="ECO:0000256" key="1">
    <source>
        <dbReference type="SAM" id="Coils"/>
    </source>
</evidence>
<gene>
    <name evidence="3" type="ORF">pqer_cds_137</name>
</gene>
<protein>
    <submittedName>
        <fullName evidence="3">Uncharacterized protein</fullName>
    </submittedName>
</protein>
<feature type="compositionally biased region" description="Basic and acidic residues" evidence="2">
    <location>
        <begin position="94"/>
        <end position="116"/>
    </location>
</feature>
<organism evidence="3">
    <name type="scientific">Pandoravirus quercus</name>
    <dbReference type="NCBI Taxonomy" id="2107709"/>
    <lineage>
        <taxon>Viruses</taxon>
        <taxon>Pandoravirus</taxon>
    </lineage>
</organism>
<dbReference type="Proteomes" id="UP000248852">
    <property type="component" value="Segment"/>
</dbReference>
<evidence type="ECO:0000313" key="3">
    <source>
        <dbReference type="EMBL" id="AVK74559.1"/>
    </source>
</evidence>
<keyword evidence="1" id="KW-0175">Coiled coil</keyword>
<dbReference type="RefSeq" id="YP_009482828.1">
    <property type="nucleotide sequence ID" value="NC_037667.1"/>
</dbReference>
<dbReference type="GeneID" id="36843422"/>
<feature type="compositionally biased region" description="Basic residues" evidence="2">
    <location>
        <begin position="42"/>
        <end position="57"/>
    </location>
</feature>
<sequence>MSSLLRTRATSEFSPPLFVFLVSGHPPHRCRSSSSPGSVASNKKKRHMYPHAFRRSTRGAISATSKKQKSLSRLPHTALLRIRDFLPHPLRAPYSDRQKKGKKEGDRPPKRAYEHSRQRKKRANRTCVCAQPSRPSTITARKNNSMSLVPTWPANPGCIERLTLEHPDLAYIFGPNAPSDPATQALRALVGVTGAGADCDQIVAALRARQNQIEQGAANIARSAGGGVGSLLRQQQRNEALLAASAVGASLTGLPVDLRAIDAVDELAQQACASGWDNVTRDQVNLIYDRAEARGIPGARFMTLSQVCAAVAGDVARDVAEDVAEDVAAATAAALPAPLYGGAAANPYAAVPYGGQPAAPAPWYGPYGVSRSPLPGAWSPTAYAPQPPPPLASPVATEIAAANAAQTQARAYEDLARQLQRQSAATAAQAEQAAAQAAEAQTLSQLQRNIARTAAQGLGPVPPYGSGRW</sequence>
<dbReference type="KEGG" id="vg:36843422"/>
<dbReference type="EMBL" id="MG011689">
    <property type="protein sequence ID" value="AVK74559.1"/>
    <property type="molecule type" value="Genomic_DNA"/>
</dbReference>
<accession>A0A2U7U808</accession>
<feature type="region of interest" description="Disordered" evidence="2">
    <location>
        <begin position="26"/>
        <end position="72"/>
    </location>
</feature>
<feature type="region of interest" description="Disordered" evidence="2">
    <location>
        <begin position="89"/>
        <end position="139"/>
    </location>
</feature>
<name>A0A2U7U808_9VIRU</name>
<proteinExistence type="predicted"/>
<evidence type="ECO:0000256" key="2">
    <source>
        <dbReference type="SAM" id="MobiDB-lite"/>
    </source>
</evidence>
<feature type="coiled-coil region" evidence="1">
    <location>
        <begin position="402"/>
        <end position="436"/>
    </location>
</feature>